<dbReference type="GO" id="GO:0032259">
    <property type="term" value="P:methylation"/>
    <property type="evidence" value="ECO:0007669"/>
    <property type="project" value="UniProtKB-KW"/>
</dbReference>
<dbReference type="PANTHER" id="PTHR43861:SF1">
    <property type="entry name" value="TRANS-ACONITATE 2-METHYLTRANSFERASE"/>
    <property type="match status" value="1"/>
</dbReference>
<dbReference type="InterPro" id="IPR029063">
    <property type="entry name" value="SAM-dependent_MTases_sf"/>
</dbReference>
<dbReference type="GO" id="GO:0005737">
    <property type="term" value="C:cytoplasm"/>
    <property type="evidence" value="ECO:0007669"/>
    <property type="project" value="UniProtKB-SubCell"/>
</dbReference>
<dbReference type="Proteomes" id="UP000317663">
    <property type="component" value="Unassembled WGS sequence"/>
</dbReference>
<dbReference type="InterPro" id="IPR023506">
    <property type="entry name" value="Trans-aconitate_MeTrfase"/>
</dbReference>
<dbReference type="CDD" id="cd02440">
    <property type="entry name" value="AdoMet_MTases"/>
    <property type="match status" value="1"/>
</dbReference>
<dbReference type="EMBL" id="RCZD01000003">
    <property type="protein sequence ID" value="TPG63410.1"/>
    <property type="molecule type" value="Genomic_DNA"/>
</dbReference>
<dbReference type="InterPro" id="IPR023149">
    <property type="entry name" value="Trans_acon_MeTrfase_C"/>
</dbReference>
<gene>
    <name evidence="5" type="primary">tam</name>
    <name evidence="7" type="ORF">EAH77_07545</name>
</gene>
<comment type="function">
    <text evidence="5">Catalyzes the S-adenosylmethionine monomethyl esterification of trans-aconitate.</text>
</comment>
<dbReference type="RefSeq" id="WP_140471263.1">
    <property type="nucleotide sequence ID" value="NZ_RCZD01000003.1"/>
</dbReference>
<evidence type="ECO:0000259" key="6">
    <source>
        <dbReference type="Pfam" id="PF13649"/>
    </source>
</evidence>
<dbReference type="PANTHER" id="PTHR43861">
    <property type="entry name" value="TRANS-ACONITATE 2-METHYLTRANSFERASE-RELATED"/>
    <property type="match status" value="1"/>
</dbReference>
<name>A0A502GQ52_9GAMM</name>
<dbReference type="InterPro" id="IPR041698">
    <property type="entry name" value="Methyltransf_25"/>
</dbReference>
<dbReference type="EC" id="2.1.1.144" evidence="5"/>
<evidence type="ECO:0000256" key="1">
    <source>
        <dbReference type="ARBA" id="ARBA00022490"/>
    </source>
</evidence>
<dbReference type="GO" id="GO:0030798">
    <property type="term" value="F:trans-aconitate 2-methyltransferase activity"/>
    <property type="evidence" value="ECO:0007669"/>
    <property type="project" value="UniProtKB-UniRule"/>
</dbReference>
<accession>A0A502GQ52</accession>
<dbReference type="Gene3D" id="1.10.150.290">
    <property type="entry name" value="S-adenosyl-L-methionine-dependent methyltransferases"/>
    <property type="match status" value="1"/>
</dbReference>
<dbReference type="HAMAP" id="MF_00560">
    <property type="entry name" value="Tran_acon_Me_trans"/>
    <property type="match status" value="1"/>
</dbReference>
<dbReference type="Pfam" id="PF13649">
    <property type="entry name" value="Methyltransf_25"/>
    <property type="match status" value="1"/>
</dbReference>
<evidence type="ECO:0000256" key="5">
    <source>
        <dbReference type="HAMAP-Rule" id="MF_00560"/>
    </source>
</evidence>
<evidence type="ECO:0000256" key="2">
    <source>
        <dbReference type="ARBA" id="ARBA00022603"/>
    </source>
</evidence>
<evidence type="ECO:0000313" key="8">
    <source>
        <dbReference type="Proteomes" id="UP000317663"/>
    </source>
</evidence>
<organism evidence="7 8">
    <name type="scientific">Ewingella americana</name>
    <dbReference type="NCBI Taxonomy" id="41202"/>
    <lineage>
        <taxon>Bacteria</taxon>
        <taxon>Pseudomonadati</taxon>
        <taxon>Pseudomonadota</taxon>
        <taxon>Gammaproteobacteria</taxon>
        <taxon>Enterobacterales</taxon>
        <taxon>Yersiniaceae</taxon>
        <taxon>Ewingella</taxon>
    </lineage>
</organism>
<comment type="similarity">
    <text evidence="5">Belongs to the methyltransferase superfamily. Tam family.</text>
</comment>
<keyword evidence="8" id="KW-1185">Reference proteome</keyword>
<sequence length="260" mass="29703">MKDWNPDLYRQFEAERTRPAAELLARVLHPNAKFISDLGCGPGNSTELLHHAYSEALLTGLDTSQAMLEQARDRLPSCRFELADIREWRPQQQQDILFGNASLQWVTGHEQLLPHLMQQLAPEGILAIQMPDNLDQPSHQLMQKVADSGPWRAQIASVDNSRKQLLTTEHYYDLLAAQGAMVDIWRTTYYHVMPSAKAIVDWLSATGLRPFLAPLDDLQQDAFLAQYQHELEQVYLPRADRSVLLAFPRLFIIARKSARH</sequence>
<comment type="subcellular location">
    <subcellularLocation>
        <location evidence="5">Cytoplasm</location>
    </subcellularLocation>
</comment>
<evidence type="ECO:0000256" key="4">
    <source>
        <dbReference type="ARBA" id="ARBA00022691"/>
    </source>
</evidence>
<reference evidence="7 8" key="1">
    <citation type="journal article" date="2019" name="Environ. Microbiol.">
        <title>Species interactions and distinct microbial communities in high Arctic permafrost affected cryosols are associated with the CH4 and CO2 gas fluxes.</title>
        <authorList>
            <person name="Altshuler I."/>
            <person name="Hamel J."/>
            <person name="Turney S."/>
            <person name="Magnuson E."/>
            <person name="Levesque R."/>
            <person name="Greer C."/>
            <person name="Whyte L.G."/>
        </authorList>
    </citation>
    <scope>NUCLEOTIDE SEQUENCE [LARGE SCALE GENOMIC DNA]</scope>
    <source>
        <strain evidence="7 8">E4</strain>
    </source>
</reference>
<comment type="catalytic activity">
    <reaction evidence="5">
        <text>trans-aconitate + S-adenosyl-L-methionine = (E)-3-(methoxycarbonyl)pent-2-enedioate + S-adenosyl-L-homocysteine</text>
        <dbReference type="Rhea" id="RHEA:14969"/>
        <dbReference type="ChEBI" id="CHEBI:15708"/>
        <dbReference type="ChEBI" id="CHEBI:57470"/>
        <dbReference type="ChEBI" id="CHEBI:57856"/>
        <dbReference type="ChEBI" id="CHEBI:59789"/>
        <dbReference type="EC" id="2.1.1.144"/>
    </reaction>
</comment>
<dbReference type="OrthoDB" id="9795085at2"/>
<evidence type="ECO:0000313" key="7">
    <source>
        <dbReference type="EMBL" id="TPG63410.1"/>
    </source>
</evidence>
<keyword evidence="2 5" id="KW-0489">Methyltransferase</keyword>
<protein>
    <recommendedName>
        <fullName evidence="5">Trans-aconitate 2-methyltransferase</fullName>
        <ecNumber evidence="5">2.1.1.144</ecNumber>
    </recommendedName>
</protein>
<keyword evidence="1 5" id="KW-0963">Cytoplasm</keyword>
<dbReference type="SUPFAM" id="SSF53335">
    <property type="entry name" value="S-adenosyl-L-methionine-dependent methyltransferases"/>
    <property type="match status" value="1"/>
</dbReference>
<feature type="domain" description="Methyltransferase" evidence="6">
    <location>
        <begin position="36"/>
        <end position="124"/>
    </location>
</feature>
<keyword evidence="3 5" id="KW-0808">Transferase</keyword>
<dbReference type="Gene3D" id="3.40.50.150">
    <property type="entry name" value="Vaccinia Virus protein VP39"/>
    <property type="match status" value="1"/>
</dbReference>
<evidence type="ECO:0000256" key="3">
    <source>
        <dbReference type="ARBA" id="ARBA00022679"/>
    </source>
</evidence>
<proteinExistence type="inferred from homology"/>
<comment type="caution">
    <text evidence="7">The sequence shown here is derived from an EMBL/GenBank/DDBJ whole genome shotgun (WGS) entry which is preliminary data.</text>
</comment>
<dbReference type="NCBIfam" id="NF002463">
    <property type="entry name" value="PRK01683.1"/>
    <property type="match status" value="1"/>
</dbReference>
<keyword evidence="4 5" id="KW-0949">S-adenosyl-L-methionine</keyword>
<dbReference type="AlphaFoldDB" id="A0A502GQ52"/>